<dbReference type="Proteomes" id="UP000481861">
    <property type="component" value="Unassembled WGS sequence"/>
</dbReference>
<protein>
    <submittedName>
        <fullName evidence="2">Uncharacterized protein</fullName>
    </submittedName>
</protein>
<gene>
    <name evidence="2" type="ORF">BDV95DRAFT_638344</name>
</gene>
<evidence type="ECO:0000313" key="2">
    <source>
        <dbReference type="EMBL" id="KAF2870646.1"/>
    </source>
</evidence>
<sequence>MPGATGVAPRNPDPPAHASPTRQITPAPFHALTQIARAQVNADRIHLESSFTELLKRAPPISAGALAAIRTDRHSQENTLLGIPNKILANILEYLLPDKFWTVTETHSAWSHKRFQVETGGVDIRLTCHRLNHMYRDTLESVIARSVIVFNKPKTMHAVMSLAPKTQLQAIRRLTLRFEIMDFLKMFNVRIQEHGIVKPEATGYMLPGHRSLDEIHFHVSPRVDADAEACCMEPLTKWWILYTLPFTKTLRKVTFGGCVRTSTKIWAEEVRKARRELAVPKIRIETVAYDRFDIDYDSVSQFPVPCNHPDCHGEEDWDLDREDGQADDALIIGSIPLDSRASPSSKYTSNFDADDLLGYWIGLD</sequence>
<dbReference type="AlphaFoldDB" id="A0A7C8I6M5"/>
<dbReference type="EMBL" id="JAADJZ010000013">
    <property type="protein sequence ID" value="KAF2870646.1"/>
    <property type="molecule type" value="Genomic_DNA"/>
</dbReference>
<keyword evidence="3" id="KW-1185">Reference proteome</keyword>
<name>A0A7C8I6M5_9PLEO</name>
<proteinExistence type="predicted"/>
<reference evidence="2 3" key="1">
    <citation type="submission" date="2020-01" db="EMBL/GenBank/DDBJ databases">
        <authorList>
            <consortium name="DOE Joint Genome Institute"/>
            <person name="Haridas S."/>
            <person name="Albert R."/>
            <person name="Binder M."/>
            <person name="Bloem J."/>
            <person name="Labutti K."/>
            <person name="Salamov A."/>
            <person name="Andreopoulos B."/>
            <person name="Baker S.E."/>
            <person name="Barry K."/>
            <person name="Bills G."/>
            <person name="Bluhm B.H."/>
            <person name="Cannon C."/>
            <person name="Castanera R."/>
            <person name="Culley D.E."/>
            <person name="Daum C."/>
            <person name="Ezra D."/>
            <person name="Gonzalez J.B."/>
            <person name="Henrissat B."/>
            <person name="Kuo A."/>
            <person name="Liang C."/>
            <person name="Lipzen A."/>
            <person name="Lutzoni F."/>
            <person name="Magnuson J."/>
            <person name="Mondo S."/>
            <person name="Nolan M."/>
            <person name="Ohm R."/>
            <person name="Pangilinan J."/>
            <person name="Park H.-J.H."/>
            <person name="Ramirez L."/>
            <person name="Alfaro M."/>
            <person name="Sun H."/>
            <person name="Tritt A."/>
            <person name="Yoshinaga Y."/>
            <person name="Zwiers L.-H.L."/>
            <person name="Turgeon B.G."/>
            <person name="Goodwin S.B."/>
            <person name="Spatafora J.W."/>
            <person name="Crous P.W."/>
            <person name="Grigoriev I.V."/>
        </authorList>
    </citation>
    <scope>NUCLEOTIDE SEQUENCE [LARGE SCALE GENOMIC DNA]</scope>
    <source>
        <strain evidence="2 3">CBS 611.86</strain>
    </source>
</reference>
<accession>A0A7C8I6M5</accession>
<evidence type="ECO:0000313" key="3">
    <source>
        <dbReference type="Proteomes" id="UP000481861"/>
    </source>
</evidence>
<evidence type="ECO:0000256" key="1">
    <source>
        <dbReference type="SAM" id="MobiDB-lite"/>
    </source>
</evidence>
<organism evidence="2 3">
    <name type="scientific">Massariosphaeria phaeospora</name>
    <dbReference type="NCBI Taxonomy" id="100035"/>
    <lineage>
        <taxon>Eukaryota</taxon>
        <taxon>Fungi</taxon>
        <taxon>Dikarya</taxon>
        <taxon>Ascomycota</taxon>
        <taxon>Pezizomycotina</taxon>
        <taxon>Dothideomycetes</taxon>
        <taxon>Pleosporomycetidae</taxon>
        <taxon>Pleosporales</taxon>
        <taxon>Pleosporales incertae sedis</taxon>
        <taxon>Massariosphaeria</taxon>
    </lineage>
</organism>
<comment type="caution">
    <text evidence="2">The sequence shown here is derived from an EMBL/GenBank/DDBJ whole genome shotgun (WGS) entry which is preliminary data.</text>
</comment>
<feature type="region of interest" description="Disordered" evidence="1">
    <location>
        <begin position="1"/>
        <end position="23"/>
    </location>
</feature>